<proteinExistence type="predicted"/>
<dbReference type="SMART" id="SM00343">
    <property type="entry name" value="ZnF_C2HC"/>
    <property type="match status" value="3"/>
</dbReference>
<dbReference type="GO" id="GO:0006508">
    <property type="term" value="P:proteolysis"/>
    <property type="evidence" value="ECO:0007669"/>
    <property type="project" value="InterPro"/>
</dbReference>
<sequence>MRLVILKLLLVVGKPTTPYIPDVRQLPKGTCGRCFQVGHLADSCTASSPASLASRCLVCGRGGGHKVANCRLRGNRLLTCKRCNSGGHVSFIFRNTMAAKIEPLADSSSPPPKPADASAIEAQGGDEEHLEVDDEVPKWLMTVNSVDPIQGLPEDSSSRPLTVDVEFKSVRSASEPFRIKALLDTGAARSFVRSSTRNRIPADCIIESRTFVTVANGSKMMFHFDMAADLSCGVILGMQALRSLALLLYLGVVSTVAAVETGVTESVQSDAFFELCSPNVASCDPLDYNVLNEVSCPSRSIRERVYDVDAAELGDEPSGDNSSEAVVAPRRELSGNEPEKVAENGISVSPFVETEGTLDFDNRTLFRGLTPSQHFDVNGVSGIAFRYTYGVPWASGGLKNALASLCSLRQSFDKDRRLVQRLVRSGLLSDYSAVFERYESIGAIVRLQPGEYPLVASIIDHFPVLNPSSKSSPVRPVLNGLHYKGVIGSGQGQLDRSPLTRSKRGVLPALFTFRAFPYVGILDLECAFYMLENDPQCRYGFYLVWQSEVYRLRGPPMGSPHSPACLNDALKRLVTLAEHKLPGHIKAALLRIREGKGSAIDARDLLLYGFMKPYMDDIVMGSNSRVGLESGLEAFLRACVVRGFNSQERKRQLGPPPPGKESHVLGLDWLSNDRLRAQKADLPLPPLEFVEVDGKTVSNVTCWDILAVINSHFDPLGSHKDLREVYLFADSSMFACGSVLLTVGLVFIRGRARLIPPVRASWSIVRKELTACDDVLELFTETLTLWSDTWLPASITPTPILFTASECNYFRLRRELRALRESCEESESVVVDDSKLTSHKATLQLPAYERKVVRRGAPALFRGGGEVRHISGEINPADPYSRGLPVRCPFEEDEALKIAIDVKNRDPTGEVLCAVPGEEAAVEEDDELIYEPDPQLVDSIRDSQKDDVFLKRLLDGDYACDRERRLYIVVDGEVRHAVTNGLIVPSSRCREIIGLLHELFVHIGYYKI</sequence>
<dbReference type="GO" id="GO:0004190">
    <property type="term" value="F:aspartic-type endopeptidase activity"/>
    <property type="evidence" value="ECO:0007669"/>
    <property type="project" value="InterPro"/>
</dbReference>
<comment type="caution">
    <text evidence="4">The sequence shown here is derived from an EMBL/GenBank/DDBJ whole genome shotgun (WGS) entry which is preliminary data.</text>
</comment>
<feature type="domain" description="CCHC-type" evidence="3">
    <location>
        <begin position="79"/>
        <end position="95"/>
    </location>
</feature>
<feature type="signal peptide" evidence="2">
    <location>
        <begin position="1"/>
        <end position="18"/>
    </location>
</feature>
<protein>
    <recommendedName>
        <fullName evidence="3">CCHC-type domain-containing protein</fullName>
    </recommendedName>
</protein>
<gene>
    <name evidence="4" type="ORF">FOL46_010054</name>
</gene>
<dbReference type="GO" id="GO:0008270">
    <property type="term" value="F:zinc ion binding"/>
    <property type="evidence" value="ECO:0007669"/>
    <property type="project" value="InterPro"/>
</dbReference>
<dbReference type="GO" id="GO:0003676">
    <property type="term" value="F:nucleic acid binding"/>
    <property type="evidence" value="ECO:0007669"/>
    <property type="project" value="InterPro"/>
</dbReference>
<evidence type="ECO:0000259" key="3">
    <source>
        <dbReference type="SMART" id="SM00343"/>
    </source>
</evidence>
<organism evidence="4 5">
    <name type="scientific">Perkinsus olseni</name>
    <name type="common">Perkinsus atlanticus</name>
    <dbReference type="NCBI Taxonomy" id="32597"/>
    <lineage>
        <taxon>Eukaryota</taxon>
        <taxon>Sar</taxon>
        <taxon>Alveolata</taxon>
        <taxon>Perkinsozoa</taxon>
        <taxon>Perkinsea</taxon>
        <taxon>Perkinsida</taxon>
        <taxon>Perkinsidae</taxon>
        <taxon>Perkinsus</taxon>
    </lineage>
</organism>
<dbReference type="SUPFAM" id="SSF56672">
    <property type="entry name" value="DNA/RNA polymerases"/>
    <property type="match status" value="1"/>
</dbReference>
<dbReference type="AlphaFoldDB" id="A0A7J6KY15"/>
<dbReference type="EMBL" id="JABANN010000997">
    <property type="protein sequence ID" value="KAF4651802.1"/>
    <property type="molecule type" value="Genomic_DNA"/>
</dbReference>
<dbReference type="InterPro" id="IPR043502">
    <property type="entry name" value="DNA/RNA_pol_sf"/>
</dbReference>
<evidence type="ECO:0000256" key="2">
    <source>
        <dbReference type="SAM" id="SignalP"/>
    </source>
</evidence>
<keyword evidence="2" id="KW-0732">Signal</keyword>
<feature type="region of interest" description="Disordered" evidence="1">
    <location>
        <begin position="103"/>
        <end position="122"/>
    </location>
</feature>
<evidence type="ECO:0000313" key="5">
    <source>
        <dbReference type="Proteomes" id="UP000572268"/>
    </source>
</evidence>
<accession>A0A7J6KY15</accession>
<reference evidence="4 5" key="1">
    <citation type="submission" date="2020-04" db="EMBL/GenBank/DDBJ databases">
        <title>Perkinsus olseni comparative genomics.</title>
        <authorList>
            <person name="Bogema D.R."/>
        </authorList>
    </citation>
    <scope>NUCLEOTIDE SEQUENCE [LARGE SCALE GENOMIC DNA]</scope>
    <source>
        <strain evidence="4">ATCC PRA-31</strain>
    </source>
</reference>
<feature type="domain" description="CCHC-type" evidence="3">
    <location>
        <begin position="30"/>
        <end position="46"/>
    </location>
</feature>
<feature type="chain" id="PRO_5029621148" description="CCHC-type domain-containing protein" evidence="2">
    <location>
        <begin position="19"/>
        <end position="1008"/>
    </location>
</feature>
<dbReference type="InterPro" id="IPR001969">
    <property type="entry name" value="Aspartic_peptidase_AS"/>
</dbReference>
<evidence type="ECO:0000313" key="4">
    <source>
        <dbReference type="EMBL" id="KAF4651802.1"/>
    </source>
</evidence>
<feature type="domain" description="CCHC-type" evidence="3">
    <location>
        <begin position="55"/>
        <end position="72"/>
    </location>
</feature>
<feature type="region of interest" description="Disordered" evidence="1">
    <location>
        <begin position="312"/>
        <end position="334"/>
    </location>
</feature>
<dbReference type="InterPro" id="IPR001878">
    <property type="entry name" value="Znf_CCHC"/>
</dbReference>
<dbReference type="Proteomes" id="UP000572268">
    <property type="component" value="Unassembled WGS sequence"/>
</dbReference>
<dbReference type="PROSITE" id="PS00141">
    <property type="entry name" value="ASP_PROTEASE"/>
    <property type="match status" value="1"/>
</dbReference>
<name>A0A7J6KY15_PEROL</name>
<evidence type="ECO:0000256" key="1">
    <source>
        <dbReference type="SAM" id="MobiDB-lite"/>
    </source>
</evidence>